<evidence type="ECO:0000256" key="1">
    <source>
        <dbReference type="SAM" id="Phobius"/>
    </source>
</evidence>
<dbReference type="Gene3D" id="3.40.50.150">
    <property type="entry name" value="Vaccinia Virus protein VP39"/>
    <property type="match status" value="1"/>
</dbReference>
<evidence type="ECO:0000313" key="4">
    <source>
        <dbReference type="Proteomes" id="UP001314263"/>
    </source>
</evidence>
<dbReference type="AlphaFoldDB" id="A0AAV1IJR3"/>
<keyword evidence="4" id="KW-1185">Reference proteome</keyword>
<dbReference type="Pfam" id="PF13383">
    <property type="entry name" value="Methyltransf_22"/>
    <property type="match status" value="1"/>
</dbReference>
<keyword evidence="1" id="KW-0472">Membrane</keyword>
<dbReference type="InterPro" id="IPR029063">
    <property type="entry name" value="SAM-dependent_MTases_sf"/>
</dbReference>
<dbReference type="Proteomes" id="UP001314263">
    <property type="component" value="Unassembled WGS sequence"/>
</dbReference>
<dbReference type="EMBL" id="CAUYUE010000014">
    <property type="protein sequence ID" value="CAK0786163.1"/>
    <property type="molecule type" value="Genomic_DNA"/>
</dbReference>
<sequence length="362" mass="41013">MQSPLQARQQAQQSWKKKILAGSASLTALCLISAYLYYSRTSAGLSCQQGTHAGSRLRFGIEEQNRLIEAIYQETQAGQNEQLAMIKPEEFTQGIAIMSQDGNNYKLKYIWDYFLPAYNCPLKEKIGIDPILGDNGKWLCGVRTLLQKPGCVVYSFGSNGETTFEQDIVKKSRCAVHVFDPTLDEATAAQVMAIKGVTFHPYGLGALDGVIELTDSRSSMSRGLPSFEVKTLSTIMRELGHKWVDVLKIDIEGNEWPVLEQMVTDKRPLMFTQMQIEYHYYHQTNITVPRQMLSVLKGLSARDLRVFNVEPNYWWHNYGQEFIEFAYIQVSKDGNWVTGPEMLPKKPLGAAQSYIRRLLSEA</sequence>
<dbReference type="PANTHER" id="PTHR32026">
    <property type="entry name" value="METHYLTRANSFERASE-LIKE PROTEIN 24"/>
    <property type="match status" value="1"/>
</dbReference>
<feature type="domain" description="Methyltransferase" evidence="2">
    <location>
        <begin position="102"/>
        <end position="328"/>
    </location>
</feature>
<accession>A0AAV1IJR3</accession>
<dbReference type="InterPro" id="IPR026913">
    <property type="entry name" value="METTL24"/>
</dbReference>
<organism evidence="3 4">
    <name type="scientific">Coccomyxa viridis</name>
    <dbReference type="NCBI Taxonomy" id="1274662"/>
    <lineage>
        <taxon>Eukaryota</taxon>
        <taxon>Viridiplantae</taxon>
        <taxon>Chlorophyta</taxon>
        <taxon>core chlorophytes</taxon>
        <taxon>Trebouxiophyceae</taxon>
        <taxon>Trebouxiophyceae incertae sedis</taxon>
        <taxon>Coccomyxaceae</taxon>
        <taxon>Coccomyxa</taxon>
    </lineage>
</organism>
<dbReference type="SUPFAM" id="SSF53335">
    <property type="entry name" value="S-adenosyl-L-methionine-dependent methyltransferases"/>
    <property type="match status" value="1"/>
</dbReference>
<reference evidence="3 4" key="1">
    <citation type="submission" date="2023-10" db="EMBL/GenBank/DDBJ databases">
        <authorList>
            <person name="Maclean D."/>
            <person name="Macfadyen A."/>
        </authorList>
    </citation>
    <scope>NUCLEOTIDE SEQUENCE [LARGE SCALE GENOMIC DNA]</scope>
</reference>
<dbReference type="InterPro" id="IPR025714">
    <property type="entry name" value="Methyltranfer_dom"/>
</dbReference>
<gene>
    <name evidence="3" type="ORF">CVIRNUC_009376</name>
</gene>
<protein>
    <recommendedName>
        <fullName evidence="2">Methyltransferase domain-containing protein</fullName>
    </recommendedName>
</protein>
<evidence type="ECO:0000313" key="3">
    <source>
        <dbReference type="EMBL" id="CAK0786163.1"/>
    </source>
</evidence>
<evidence type="ECO:0000259" key="2">
    <source>
        <dbReference type="Pfam" id="PF13383"/>
    </source>
</evidence>
<name>A0AAV1IJR3_9CHLO</name>
<comment type="caution">
    <text evidence="3">The sequence shown here is derived from an EMBL/GenBank/DDBJ whole genome shotgun (WGS) entry which is preliminary data.</text>
</comment>
<keyword evidence="1" id="KW-1133">Transmembrane helix</keyword>
<feature type="transmembrane region" description="Helical" evidence="1">
    <location>
        <begin position="20"/>
        <end position="38"/>
    </location>
</feature>
<proteinExistence type="predicted"/>
<keyword evidence="1" id="KW-0812">Transmembrane</keyword>